<evidence type="ECO:0000256" key="6">
    <source>
        <dbReference type="ARBA" id="ARBA00023295"/>
    </source>
</evidence>
<dbReference type="SMART" id="SM00812">
    <property type="entry name" value="Alpha_L_fucos"/>
    <property type="match status" value="1"/>
</dbReference>
<dbReference type="InterPro" id="IPR017853">
    <property type="entry name" value="GH"/>
</dbReference>
<dbReference type="RefSeq" id="WP_354658689.1">
    <property type="nucleotide sequence ID" value="NZ_JBEXAC010000001.1"/>
</dbReference>
<reference evidence="9 10" key="1">
    <citation type="submission" date="2024-06" db="EMBL/GenBank/DDBJ databases">
        <title>Chitinophaga defluvii sp. nov., isolated from municipal sewage.</title>
        <authorList>
            <person name="Zhang L."/>
        </authorList>
    </citation>
    <scope>NUCLEOTIDE SEQUENCE [LARGE SCALE GENOMIC DNA]</scope>
    <source>
        <strain evidence="9 10">H8</strain>
    </source>
</reference>
<proteinExistence type="inferred from homology"/>
<evidence type="ECO:0000259" key="8">
    <source>
        <dbReference type="Pfam" id="PF01120"/>
    </source>
</evidence>
<evidence type="ECO:0000313" key="9">
    <source>
        <dbReference type="EMBL" id="MET6996041.1"/>
    </source>
</evidence>
<feature type="signal peptide" evidence="7">
    <location>
        <begin position="1"/>
        <end position="19"/>
    </location>
</feature>
<dbReference type="InterPro" id="IPR057739">
    <property type="entry name" value="Glyco_hydro_29_N"/>
</dbReference>
<sequence>MKKIVVTLGLLLTLYTLHAQTNAQLDPKILTSKKIMDQFMGLRFGMFIHWGPVALRGTEIGWSRHREVPASDYDTLYKAFNPTKFNAEEWVKTARDAGMKYLTITAKHHDGFCLWPSAYTDYDIMSTPYKKDVVGQLAKACKKYGIRFCIYYSVLDWHHPQYPVDNPYDTTAKGKRPDAHMDQYVQYMKNQLKELITHYDPYMLWFDGPWEAPWTKEMALDMYAYLKSVKKDVIINNRLGKQFAGTGSSAAVFLGDYDTPEQRIGELNMDILWETCMTICEQWAWKPNDQMKSLQTCIQTLAKTAAANGNLLFNVGPMPDGTIEPAQVTRLHEMGQWLKKYGAAIYNTQAGPYLPAKNYAATRKDKKIFIHIFENPGPTFTLPALPGVNVSKVSFLNGPSLPFKQNATAINITLPAVLPDLNDTVIVLETDTPTMRIPLLKKDQQ</sequence>
<evidence type="ECO:0000256" key="4">
    <source>
        <dbReference type="ARBA" id="ARBA00022729"/>
    </source>
</evidence>
<keyword evidence="4 7" id="KW-0732">Signal</keyword>
<keyword evidence="10" id="KW-1185">Reference proteome</keyword>
<dbReference type="PIRSF" id="PIRSF001092">
    <property type="entry name" value="Alpha-L-fucosidase"/>
    <property type="match status" value="1"/>
</dbReference>
<organism evidence="9 10">
    <name type="scientific">Chitinophaga defluvii</name>
    <dbReference type="NCBI Taxonomy" id="3163343"/>
    <lineage>
        <taxon>Bacteria</taxon>
        <taxon>Pseudomonadati</taxon>
        <taxon>Bacteroidota</taxon>
        <taxon>Chitinophagia</taxon>
        <taxon>Chitinophagales</taxon>
        <taxon>Chitinophagaceae</taxon>
        <taxon>Chitinophaga</taxon>
    </lineage>
</organism>
<dbReference type="Gene3D" id="3.20.20.80">
    <property type="entry name" value="Glycosidases"/>
    <property type="match status" value="1"/>
</dbReference>
<comment type="similarity">
    <text evidence="2">Belongs to the glycosyl hydrolase 29 family.</text>
</comment>
<feature type="domain" description="Glycoside hydrolase family 29 N-terminal" evidence="8">
    <location>
        <begin position="18"/>
        <end position="342"/>
    </location>
</feature>
<dbReference type="Pfam" id="PF01120">
    <property type="entry name" value="Alpha_L_fucos"/>
    <property type="match status" value="1"/>
</dbReference>
<dbReference type="PANTHER" id="PTHR10030:SF37">
    <property type="entry name" value="ALPHA-L-FUCOSIDASE-RELATED"/>
    <property type="match status" value="1"/>
</dbReference>
<gene>
    <name evidence="9" type="ORF">ABR189_01615</name>
</gene>
<evidence type="ECO:0000256" key="2">
    <source>
        <dbReference type="ARBA" id="ARBA00007951"/>
    </source>
</evidence>
<comment type="function">
    <text evidence="1">Alpha-L-fucosidase is responsible for hydrolyzing the alpha-1,6-linked fucose joined to the reducing-end N-acetylglucosamine of the carbohydrate moieties of glycoproteins.</text>
</comment>
<evidence type="ECO:0000256" key="5">
    <source>
        <dbReference type="ARBA" id="ARBA00022801"/>
    </source>
</evidence>
<feature type="chain" id="PRO_5047340303" description="alpha-L-fucosidase" evidence="7">
    <location>
        <begin position="20"/>
        <end position="445"/>
    </location>
</feature>
<evidence type="ECO:0000256" key="1">
    <source>
        <dbReference type="ARBA" id="ARBA00004071"/>
    </source>
</evidence>
<accession>A0ABV2SZ44</accession>
<comment type="caution">
    <text evidence="9">The sequence shown here is derived from an EMBL/GenBank/DDBJ whole genome shotgun (WGS) entry which is preliminary data.</text>
</comment>
<dbReference type="InterPro" id="IPR016286">
    <property type="entry name" value="FUC_metazoa-typ"/>
</dbReference>
<dbReference type="EMBL" id="JBEXAC010000001">
    <property type="protein sequence ID" value="MET6996041.1"/>
    <property type="molecule type" value="Genomic_DNA"/>
</dbReference>
<keyword evidence="5" id="KW-0378">Hydrolase</keyword>
<name>A0ABV2SZ44_9BACT</name>
<keyword evidence="6" id="KW-0326">Glycosidase</keyword>
<dbReference type="PANTHER" id="PTHR10030">
    <property type="entry name" value="ALPHA-L-FUCOSIDASE"/>
    <property type="match status" value="1"/>
</dbReference>
<dbReference type="Proteomes" id="UP001549749">
    <property type="component" value="Unassembled WGS sequence"/>
</dbReference>
<dbReference type="SUPFAM" id="SSF51445">
    <property type="entry name" value="(Trans)glycosidases"/>
    <property type="match status" value="1"/>
</dbReference>
<protein>
    <recommendedName>
        <fullName evidence="3">alpha-L-fucosidase</fullName>
        <ecNumber evidence="3">3.2.1.51</ecNumber>
    </recommendedName>
</protein>
<dbReference type="InterPro" id="IPR000933">
    <property type="entry name" value="Glyco_hydro_29"/>
</dbReference>
<evidence type="ECO:0000256" key="7">
    <source>
        <dbReference type="SAM" id="SignalP"/>
    </source>
</evidence>
<evidence type="ECO:0000256" key="3">
    <source>
        <dbReference type="ARBA" id="ARBA00012662"/>
    </source>
</evidence>
<evidence type="ECO:0000313" key="10">
    <source>
        <dbReference type="Proteomes" id="UP001549749"/>
    </source>
</evidence>
<dbReference type="PRINTS" id="PR00741">
    <property type="entry name" value="GLHYDRLASE29"/>
</dbReference>
<dbReference type="EC" id="3.2.1.51" evidence="3"/>